<evidence type="ECO:0000256" key="1">
    <source>
        <dbReference type="ARBA" id="ARBA00022729"/>
    </source>
</evidence>
<comment type="caution">
    <text evidence="6">The sequence shown here is derived from an EMBL/GenBank/DDBJ whole genome shotgun (WGS) entry which is preliminary data.</text>
</comment>
<organism evidence="6 7">
    <name type="scientific">Subtercola vilae</name>
    <dbReference type="NCBI Taxonomy" id="2056433"/>
    <lineage>
        <taxon>Bacteria</taxon>
        <taxon>Bacillati</taxon>
        <taxon>Actinomycetota</taxon>
        <taxon>Actinomycetes</taxon>
        <taxon>Micrococcales</taxon>
        <taxon>Microbacteriaceae</taxon>
        <taxon>Subtercola</taxon>
    </lineage>
</organism>
<dbReference type="InterPro" id="IPR036907">
    <property type="entry name" value="5'-Nucleotdase_C_sf"/>
</dbReference>
<keyword evidence="7" id="KW-1185">Reference proteome</keyword>
<keyword evidence="6" id="KW-0378">Hydrolase</keyword>
<dbReference type="NCBIfam" id="NF033681">
    <property type="entry name" value="ExeM_NucH_DNase"/>
    <property type="match status" value="1"/>
</dbReference>
<dbReference type="Pfam" id="PF02872">
    <property type="entry name" value="5_nucleotid_C"/>
    <property type="match status" value="1"/>
</dbReference>
<feature type="signal peptide" evidence="4">
    <location>
        <begin position="1"/>
        <end position="34"/>
    </location>
</feature>
<dbReference type="GO" id="GO:0004519">
    <property type="term" value="F:endonuclease activity"/>
    <property type="evidence" value="ECO:0007669"/>
    <property type="project" value="UniProtKB-KW"/>
</dbReference>
<keyword evidence="3" id="KW-1133">Transmembrane helix</keyword>
<feature type="region of interest" description="Disordered" evidence="2">
    <location>
        <begin position="1457"/>
        <end position="1494"/>
    </location>
</feature>
<dbReference type="Gene3D" id="3.90.780.10">
    <property type="entry name" value="5'-Nucleotidase, C-terminal domain"/>
    <property type="match status" value="1"/>
</dbReference>
<feature type="compositionally biased region" description="Pro residues" evidence="2">
    <location>
        <begin position="1462"/>
        <end position="1474"/>
    </location>
</feature>
<evidence type="ECO:0000313" key="6">
    <source>
        <dbReference type="EMBL" id="TIH35167.1"/>
    </source>
</evidence>
<keyword evidence="3" id="KW-0812">Transmembrane</keyword>
<proteinExistence type="predicted"/>
<dbReference type="RefSeq" id="WP_136642453.1">
    <property type="nucleotide sequence ID" value="NZ_QYRT01000021.1"/>
</dbReference>
<dbReference type="CDD" id="cd10283">
    <property type="entry name" value="MnuA_DNase1-like"/>
    <property type="match status" value="1"/>
</dbReference>
<dbReference type="Proteomes" id="UP000306192">
    <property type="component" value="Unassembled WGS sequence"/>
</dbReference>
<dbReference type="PANTHER" id="PTHR42834:SF1">
    <property type="entry name" value="ENDONUCLEASE_EXONUCLEASE_PHOSPHATASE FAMILY PROTEIN (AFU_ORTHOLOGUE AFUA_3G09210)"/>
    <property type="match status" value="1"/>
</dbReference>
<dbReference type="InterPro" id="IPR006179">
    <property type="entry name" value="5_nucleotidase/apyrase"/>
</dbReference>
<dbReference type="CDD" id="cd04486">
    <property type="entry name" value="YhcR_OBF_like"/>
    <property type="match status" value="1"/>
</dbReference>
<feature type="chain" id="PRO_5020524959" evidence="4">
    <location>
        <begin position="35"/>
        <end position="1534"/>
    </location>
</feature>
<dbReference type="OrthoDB" id="1016457at2"/>
<dbReference type="PRINTS" id="PR01607">
    <property type="entry name" value="APYRASEFAMLY"/>
</dbReference>
<dbReference type="InterPro" id="IPR029052">
    <property type="entry name" value="Metallo-depent_PP-like"/>
</dbReference>
<evidence type="ECO:0000256" key="3">
    <source>
        <dbReference type="SAM" id="Phobius"/>
    </source>
</evidence>
<dbReference type="Pfam" id="PF00932">
    <property type="entry name" value="LTD"/>
    <property type="match status" value="1"/>
</dbReference>
<keyword evidence="1 4" id="KW-0732">Signal</keyword>
<dbReference type="GO" id="GO:0009166">
    <property type="term" value="P:nucleotide catabolic process"/>
    <property type="evidence" value="ECO:0007669"/>
    <property type="project" value="InterPro"/>
</dbReference>
<dbReference type="InterPro" id="IPR008334">
    <property type="entry name" value="5'-Nucleotdase_C"/>
</dbReference>
<dbReference type="SUPFAM" id="SSF56219">
    <property type="entry name" value="DNase I-like"/>
    <property type="match status" value="1"/>
</dbReference>
<reference evidence="6 7" key="1">
    <citation type="journal article" date="2019" name="Microorganisms">
        <title>Systematic Affiliation and Genome Analysis of Subtercola vilae DB165(T) with Particular Emphasis on Cold Adaptation of an Isolate from a High-Altitude Cold Volcano Lake.</title>
        <authorList>
            <person name="Villalobos A.S."/>
            <person name="Wiese J."/>
            <person name="Imhoff J.F."/>
            <person name="Dorador C."/>
            <person name="Keller A."/>
            <person name="Hentschel U."/>
        </authorList>
    </citation>
    <scope>NUCLEOTIDE SEQUENCE [LARGE SCALE GENOMIC DNA]</scope>
    <source>
        <strain evidence="6 7">DB165</strain>
    </source>
</reference>
<dbReference type="InterPro" id="IPR004843">
    <property type="entry name" value="Calcineurin-like_PHP"/>
</dbReference>
<keyword evidence="6" id="KW-0255">Endonuclease</keyword>
<feature type="domain" description="LTD" evidence="5">
    <location>
        <begin position="30"/>
        <end position="169"/>
    </location>
</feature>
<dbReference type="Pfam" id="PF00149">
    <property type="entry name" value="Metallophos"/>
    <property type="match status" value="1"/>
</dbReference>
<dbReference type="InterPro" id="IPR047971">
    <property type="entry name" value="ExeM-like"/>
</dbReference>
<dbReference type="NCBIfam" id="TIGR01167">
    <property type="entry name" value="LPXTG_anchor"/>
    <property type="match status" value="1"/>
</dbReference>
<dbReference type="PROSITE" id="PS51841">
    <property type="entry name" value="LTD"/>
    <property type="match status" value="1"/>
</dbReference>
<dbReference type="PANTHER" id="PTHR42834">
    <property type="entry name" value="ENDONUCLEASE/EXONUCLEASE/PHOSPHATASE FAMILY PROTEIN (AFU_ORTHOLOGUE AFUA_3G09210)"/>
    <property type="match status" value="1"/>
</dbReference>
<feature type="transmembrane region" description="Helical" evidence="3">
    <location>
        <begin position="1500"/>
        <end position="1521"/>
    </location>
</feature>
<dbReference type="SUPFAM" id="SSF55816">
    <property type="entry name" value="5'-nucleotidase (syn. UDP-sugar hydrolase), C-terminal domain"/>
    <property type="match status" value="1"/>
</dbReference>
<keyword evidence="3" id="KW-0472">Membrane</keyword>
<evidence type="ECO:0000259" key="5">
    <source>
        <dbReference type="PROSITE" id="PS51841"/>
    </source>
</evidence>
<evidence type="ECO:0000256" key="2">
    <source>
        <dbReference type="SAM" id="MobiDB-lite"/>
    </source>
</evidence>
<dbReference type="InterPro" id="IPR036691">
    <property type="entry name" value="Endo/exonu/phosph_ase_sf"/>
</dbReference>
<dbReference type="Pfam" id="PF03372">
    <property type="entry name" value="Exo_endo_phos"/>
    <property type="match status" value="1"/>
</dbReference>
<evidence type="ECO:0000256" key="4">
    <source>
        <dbReference type="SAM" id="SignalP"/>
    </source>
</evidence>
<sequence>MHQTLRKRARLAFVSLLAASTVVVAPFVVAPATANTSATRVVISEAYLNGGSSGASYLNKFVELYNPTGAAVDLSTMSLQYRSATGTANPTGVLPLTGSIAAKGHYLIGGTANAANGQALPAPDATFGVSFAGGGGTLFLAAQTTALPTPATGAVAADAAVVDVLGYGTSNTFEGQASVAASVTTSIARTNGVDTDNNRADFTDGAPTPQNAASDGGTTGVPDPDPVPPVVPGVPVAIADIQGSTDTSPLVGQTVTARGVVTASYPTGGFNGYYIQTPGTGGAVDLSTHTRSDGLFVFSSATVAAAAVGSFVEVTGTVAEFSGLTELNVAAGGLSVLSDTVTAPTPAAVAVPTDAAQRESLEGMLIAPAGDYTITDNYDTNYYGSVVLVGGTSPLETPTAVVAPGSAEYTALVASNLARSITLDDGASLNFNSAANKSLSLPYLSVTNPVRIGAGVNFTAPVVLDYRFGTWNLQPTEQLTAANQATVQPATFTNTRTASPADVGGDVTMASFNVLNYFTTTGDSLTGCTYYTDRDGNPTTVNSGCDARGAANADDLARQQAKIVSAINALGADVVSLEEIENSARFGENRDAALSTLTAALNSAAGAGTWAFVASPAAVPASEDVIRTAFIYKPAVVSTVGSSVILDDPAFANARQPLAQAFTLVSGADESRFLAVVNHFKSKGSGTGADADTGDGQGASNASRVKQATALVGFADTLKASTGIDRVLLDGDFNAYLKEDPIAVLTEAGYTDLGSTTGKQTYAFDGATGSLDHIFASSAATAAVTGVDVWNINSVESIALEYSRFNYNATDFYQPNAYRSSDHDPLLVGLNLTGSNVVDINLLNINDFHGRIDSNTVKFAGTIEKLKAEQGDASTLFLSDGDNIGASLFASSSQKDQPTIDVLNTLGLTASAVGNHEFDQGFADLTGRVTDAADWDYLGANVYLKGTTTPALQQYKVFTVNGVRVAVIGAVTEETPTLVSPGGISTLDFGDPVDAVNRVVTQLKAADAADVFIAEYHEGASAGTPDGATLAQELALTDTAFAKIVTQTTPDVAAIFTGHTHKQYAWDAAVPGSAAATRPVLQTGSYGENIGQIILSVDKTSDAVVTYTAKNVPRVTTADADLVAAYPRVAEVKSIVDAALTKAAVIGNQPIGTITADITTAYTNGTTRDDRGSESTLGNLVADSLVSSLSDPTFGGAEIGVVNPGGLRSDLLYASSPVGEGNGVVTYAEANAVLPFVNNLWTTTLTGAQFKTILEQQWQTDAAGAVPSRPYLALGLSNNVDYTYDAARAQGDHITGITVGGVPIDPAKGYRIGSFSFLLQGGDNFREFTAGANTRDSGLIDRDAWINYLTTQSPVSPAFDRRGVSVTDVPTSALAAGTTAALTLSKLDLTSLGSPLNTSVSASFEGSAAAPVVSPVSGGVSTVAFAVPSDVPADATLVIVAAESGTTVRVPITVGAVVTPDPTTPTTPETPAPGQPGAALPGAGTPGSGSGSDLANTGNAALPALLLSALLLLAGAGLVLARRRRSATESVDSE</sequence>
<name>A0A4T2BUM2_9MICO</name>
<evidence type="ECO:0000313" key="7">
    <source>
        <dbReference type="Proteomes" id="UP000306192"/>
    </source>
</evidence>
<dbReference type="InterPro" id="IPR005135">
    <property type="entry name" value="Endo/exonuclease/phosphatase"/>
</dbReference>
<dbReference type="SUPFAM" id="SSF56300">
    <property type="entry name" value="Metallo-dependent phosphatases"/>
    <property type="match status" value="1"/>
</dbReference>
<dbReference type="GO" id="GO:0016787">
    <property type="term" value="F:hydrolase activity"/>
    <property type="evidence" value="ECO:0007669"/>
    <property type="project" value="InterPro"/>
</dbReference>
<protein>
    <submittedName>
        <fullName evidence="6">ExeM/NucH family extracellular endonuclease</fullName>
    </submittedName>
</protein>
<keyword evidence="6" id="KW-0540">Nuclease</keyword>
<dbReference type="Gene3D" id="3.60.21.10">
    <property type="match status" value="1"/>
</dbReference>
<dbReference type="Gene3D" id="3.60.10.10">
    <property type="entry name" value="Endonuclease/exonuclease/phosphatase"/>
    <property type="match status" value="1"/>
</dbReference>
<feature type="region of interest" description="Disordered" evidence="2">
    <location>
        <begin position="191"/>
        <end position="226"/>
    </location>
</feature>
<gene>
    <name evidence="6" type="ORF">D4765_11565</name>
</gene>
<dbReference type="EMBL" id="QYRT01000021">
    <property type="protein sequence ID" value="TIH35167.1"/>
    <property type="molecule type" value="Genomic_DNA"/>
</dbReference>
<dbReference type="InterPro" id="IPR001322">
    <property type="entry name" value="Lamin_tail_dom"/>
</dbReference>
<accession>A0A4T2BUM2</accession>